<dbReference type="GO" id="GO:0005524">
    <property type="term" value="F:ATP binding"/>
    <property type="evidence" value="ECO:0007669"/>
    <property type="project" value="UniProtKB-KW"/>
</dbReference>
<accession>A0A7W3Y1L5</accession>
<dbReference type="InterPro" id="IPR036890">
    <property type="entry name" value="HATPase_C_sf"/>
</dbReference>
<dbReference type="InterPro" id="IPR050267">
    <property type="entry name" value="Anti-sigma-factor_SerPK"/>
</dbReference>
<keyword evidence="3" id="KW-1185">Reference proteome</keyword>
<dbReference type="PANTHER" id="PTHR35526:SF3">
    <property type="entry name" value="ANTI-SIGMA-F FACTOR RSBW"/>
    <property type="match status" value="1"/>
</dbReference>
<evidence type="ECO:0000313" key="2">
    <source>
        <dbReference type="EMBL" id="MBB0244496.1"/>
    </source>
</evidence>
<proteinExistence type="predicted"/>
<protein>
    <submittedName>
        <fullName evidence="2">ATP-binding protein</fullName>
    </submittedName>
</protein>
<keyword evidence="2" id="KW-0067">ATP-binding</keyword>
<dbReference type="PANTHER" id="PTHR35526">
    <property type="entry name" value="ANTI-SIGMA-F FACTOR RSBW-RELATED"/>
    <property type="match status" value="1"/>
</dbReference>
<evidence type="ECO:0000256" key="1">
    <source>
        <dbReference type="SAM" id="MobiDB-lite"/>
    </source>
</evidence>
<dbReference type="AlphaFoldDB" id="A0A7W3Y1L5"/>
<feature type="region of interest" description="Disordered" evidence="1">
    <location>
        <begin position="69"/>
        <end position="111"/>
    </location>
</feature>
<comment type="caution">
    <text evidence="2">The sequence shown here is derived from an EMBL/GenBank/DDBJ whole genome shotgun (WGS) entry which is preliminary data.</text>
</comment>
<dbReference type="EMBL" id="VKHT01000251">
    <property type="protein sequence ID" value="MBB0244496.1"/>
    <property type="molecule type" value="Genomic_DNA"/>
</dbReference>
<gene>
    <name evidence="2" type="ORF">FNQ90_10365</name>
</gene>
<keyword evidence="2" id="KW-0547">Nucleotide-binding</keyword>
<evidence type="ECO:0000313" key="3">
    <source>
        <dbReference type="Proteomes" id="UP000538929"/>
    </source>
</evidence>
<name>A0A7W3Y1L5_9ACTN</name>
<sequence length="215" mass="22227">MQERLEVGADPGEVSRARAWTRRFVGGIPDPPADLADTAVLLVSELVTNAVVHTGRSAVLRLEVLPAAGSAHRHPPPRPSPTGRGAVPPTGHGGRVIPAGAPRGARAEQDGRGGCAVCGIAPTGGVGAAPPGGTPVVLRIEVADRTPCPPRRREAGGEDTSGRGLELVEALAHRWGWRPQPGGKRIWCEVDCSPAGPGVAGDRRVPATSRRPFAR</sequence>
<organism evidence="2 3">
    <name type="scientific">Streptomyces alkaliphilus</name>
    <dbReference type="NCBI Taxonomy" id="1472722"/>
    <lineage>
        <taxon>Bacteria</taxon>
        <taxon>Bacillati</taxon>
        <taxon>Actinomycetota</taxon>
        <taxon>Actinomycetes</taxon>
        <taxon>Kitasatosporales</taxon>
        <taxon>Streptomycetaceae</taxon>
        <taxon>Streptomyces</taxon>
    </lineage>
</organism>
<feature type="region of interest" description="Disordered" evidence="1">
    <location>
        <begin position="195"/>
        <end position="215"/>
    </location>
</feature>
<dbReference type="Proteomes" id="UP000538929">
    <property type="component" value="Unassembled WGS sequence"/>
</dbReference>
<dbReference type="Gene3D" id="3.30.565.10">
    <property type="entry name" value="Histidine kinase-like ATPase, C-terminal domain"/>
    <property type="match status" value="1"/>
</dbReference>
<dbReference type="CDD" id="cd16936">
    <property type="entry name" value="HATPase_RsbW-like"/>
    <property type="match status" value="1"/>
</dbReference>
<reference evidence="3" key="1">
    <citation type="submission" date="2019-10" db="EMBL/GenBank/DDBJ databases">
        <title>Streptomyces sp. nov., a novel actinobacterium isolated from alkaline environment.</title>
        <authorList>
            <person name="Golinska P."/>
        </authorList>
    </citation>
    <scope>NUCLEOTIDE SEQUENCE [LARGE SCALE GENOMIC DNA]</scope>
    <source>
        <strain evidence="3">DSM 42118</strain>
    </source>
</reference>